<comment type="caution">
    <text evidence="4">The sequence shown here is derived from an EMBL/GenBank/DDBJ whole genome shotgun (WGS) entry which is preliminary data.</text>
</comment>
<proteinExistence type="predicted"/>
<keyword evidence="2" id="KW-1133">Transmembrane helix</keyword>
<feature type="domain" description="DUF4097" evidence="3">
    <location>
        <begin position="173"/>
        <end position="310"/>
    </location>
</feature>
<accession>A0A5J4KZ19</accession>
<dbReference type="EMBL" id="BKZW01000004">
    <property type="protein sequence ID" value="GER91780.1"/>
    <property type="molecule type" value="Genomic_DNA"/>
</dbReference>
<evidence type="ECO:0000256" key="1">
    <source>
        <dbReference type="SAM" id="MobiDB-lite"/>
    </source>
</evidence>
<evidence type="ECO:0000313" key="4">
    <source>
        <dbReference type="EMBL" id="GER91780.1"/>
    </source>
</evidence>
<feature type="region of interest" description="Disordered" evidence="1">
    <location>
        <begin position="273"/>
        <end position="297"/>
    </location>
</feature>
<feature type="transmembrane region" description="Helical" evidence="2">
    <location>
        <begin position="66"/>
        <end position="87"/>
    </location>
</feature>
<protein>
    <recommendedName>
        <fullName evidence="3">DUF4097 domain-containing protein</fullName>
    </recommendedName>
</protein>
<organism evidence="4 5">
    <name type="scientific">Dictyobacter vulcani</name>
    <dbReference type="NCBI Taxonomy" id="2607529"/>
    <lineage>
        <taxon>Bacteria</taxon>
        <taxon>Bacillati</taxon>
        <taxon>Chloroflexota</taxon>
        <taxon>Ktedonobacteria</taxon>
        <taxon>Ktedonobacterales</taxon>
        <taxon>Dictyobacteraceae</taxon>
        <taxon>Dictyobacter</taxon>
    </lineage>
</organism>
<keyword evidence="2" id="KW-0812">Transmembrane</keyword>
<dbReference type="Proteomes" id="UP000326912">
    <property type="component" value="Unassembled WGS sequence"/>
</dbReference>
<reference evidence="4 5" key="1">
    <citation type="submission" date="2019-10" db="EMBL/GenBank/DDBJ databases">
        <title>Dictyobacter vulcani sp. nov., within the class Ktedonobacteria, isolated from soil of volcanic Mt. Zao.</title>
        <authorList>
            <person name="Zheng Y."/>
            <person name="Wang C.M."/>
            <person name="Sakai Y."/>
            <person name="Abe K."/>
            <person name="Yokota A."/>
            <person name="Yabe S."/>
        </authorList>
    </citation>
    <scope>NUCLEOTIDE SEQUENCE [LARGE SCALE GENOMIC DNA]</scope>
    <source>
        <strain evidence="4 5">W12</strain>
    </source>
</reference>
<evidence type="ECO:0000256" key="2">
    <source>
        <dbReference type="SAM" id="Phobius"/>
    </source>
</evidence>
<keyword evidence="2" id="KW-0472">Membrane</keyword>
<dbReference type="Pfam" id="PF13349">
    <property type="entry name" value="DUF4097"/>
    <property type="match status" value="1"/>
</dbReference>
<evidence type="ECO:0000259" key="3">
    <source>
        <dbReference type="Pfam" id="PF13349"/>
    </source>
</evidence>
<keyword evidence="5" id="KW-1185">Reference proteome</keyword>
<dbReference type="RefSeq" id="WP_151759382.1">
    <property type="nucleotide sequence ID" value="NZ_BKZW01000004.1"/>
</dbReference>
<feature type="region of interest" description="Disordered" evidence="1">
    <location>
        <begin position="1"/>
        <end position="59"/>
    </location>
</feature>
<name>A0A5J4KZ19_9CHLR</name>
<dbReference type="AlphaFoldDB" id="A0A5J4KZ19"/>
<dbReference type="InterPro" id="IPR025164">
    <property type="entry name" value="Toastrack_DUF4097"/>
</dbReference>
<evidence type="ECO:0000313" key="5">
    <source>
        <dbReference type="Proteomes" id="UP000326912"/>
    </source>
</evidence>
<gene>
    <name evidence="4" type="ORF">KDW_59420</name>
</gene>
<sequence>MSQQQSQFHEDGPSEHPYGSQYYQPPMPREVNRDPREQPGYYYDPHTQAEKLQPAARPRQSSSRKWWVAIVIGLILFMGMMSSHFAANGHEPISAPHFGPHFGPYHMDGKPGGPPPAKMMEYQGTVLDLRTIDANIHVHTGNSGNVQINSGGNAPLSGGSDGTTITLEQTGSGQDLFGNGNKDIDITMPASMSMNIETTSGSVEVAGVTGKVNITAVNGDIQLDQVTLANGSSVQTTSGDIHFNGALENHGTYDFNTVSGSVQLHLPASTPAKVTTDTMSGDVHKGDSGAVNSASPDVTVNTVSGDINVEYDGKSPR</sequence>